<dbReference type="InterPro" id="IPR050270">
    <property type="entry name" value="DegV_domain_contain"/>
</dbReference>
<dbReference type="GO" id="GO:0008289">
    <property type="term" value="F:lipid binding"/>
    <property type="evidence" value="ECO:0007669"/>
    <property type="project" value="UniProtKB-KW"/>
</dbReference>
<dbReference type="InterPro" id="IPR043168">
    <property type="entry name" value="DegV_C"/>
</dbReference>
<proteinExistence type="predicted"/>
<evidence type="ECO:0000313" key="3">
    <source>
        <dbReference type="EMBL" id="MCZ9289756.1"/>
    </source>
</evidence>
<dbReference type="AlphaFoldDB" id="A0A9X3LLH2"/>
<dbReference type="PANTHER" id="PTHR33434:SF2">
    <property type="entry name" value="FATTY ACID-BINDING PROTEIN TM_1468"/>
    <property type="match status" value="1"/>
</dbReference>
<keyword evidence="4" id="KW-1185">Reference proteome</keyword>
<comment type="caution">
    <text evidence="3">The sequence shown here is derived from an EMBL/GenBank/DDBJ whole genome shotgun (WGS) entry which is preliminary data.</text>
</comment>
<sequence length="358" mass="37726">MTVQIVTDSSCCLSKELAEKAGITVLDLHVEGEGEEQTTSSLSSLELTASYARLMERGGDAGVLALHLSKQLSATYANACVAAGVFDGQVKVLDTKSIGMVLGFAALSAAEVAREGADLDTVVAVAEESLKNSSLWLYVHQLDVLRKGGRLSVGQALLTSTLAIKPILQVTEGKLTLAAKTRTQAKAMDRVVDLVRRLVIDEAVAGKGNPRDVQIAVHHSDAEDQAVDLSARLGEMIEQLNQLEAPTEPPEPRPHSLRRQVRIETWKSLPQVEVSIVSIPEVLQLHVGQGALGVAATLRGTPENVEATEVAAEAADTEADDSAEEAADKSAETAEAPDAPVANGEKAEDNGAESSDTE</sequence>
<protein>
    <submittedName>
        <fullName evidence="3">DegV family protein</fullName>
    </submittedName>
</protein>
<dbReference type="PANTHER" id="PTHR33434">
    <property type="entry name" value="DEGV DOMAIN-CONTAINING PROTEIN DR_1986-RELATED"/>
    <property type="match status" value="1"/>
</dbReference>
<feature type="region of interest" description="Disordered" evidence="2">
    <location>
        <begin position="308"/>
        <end position="358"/>
    </location>
</feature>
<keyword evidence="1" id="KW-0446">Lipid-binding</keyword>
<name>A0A9X3LLH2_9CORY</name>
<reference evidence="3" key="1">
    <citation type="submission" date="2022-02" db="EMBL/GenBank/DDBJ databases">
        <title>Corynebacterium sp. from urogenital microbiome.</title>
        <authorList>
            <person name="Cappelli E.A."/>
            <person name="Ribeiro T.G."/>
            <person name="Peixe L."/>
        </authorList>
    </citation>
    <scope>NUCLEOTIDE SEQUENCE</scope>
    <source>
        <strain evidence="3">C8Ua_174</strain>
    </source>
</reference>
<dbReference type="Pfam" id="PF02645">
    <property type="entry name" value="DegV"/>
    <property type="match status" value="1"/>
</dbReference>
<dbReference type="SUPFAM" id="SSF82549">
    <property type="entry name" value="DAK1/DegV-like"/>
    <property type="match status" value="1"/>
</dbReference>
<dbReference type="PROSITE" id="PS51482">
    <property type="entry name" value="DEGV"/>
    <property type="match status" value="1"/>
</dbReference>
<dbReference type="Gene3D" id="3.30.1180.10">
    <property type="match status" value="1"/>
</dbReference>
<evidence type="ECO:0000256" key="1">
    <source>
        <dbReference type="ARBA" id="ARBA00023121"/>
    </source>
</evidence>
<dbReference type="NCBIfam" id="TIGR00762">
    <property type="entry name" value="DegV"/>
    <property type="match status" value="1"/>
</dbReference>
<dbReference type="Gene3D" id="3.40.50.10170">
    <property type="match status" value="2"/>
</dbReference>
<dbReference type="InterPro" id="IPR003797">
    <property type="entry name" value="DegV"/>
</dbReference>
<dbReference type="RefSeq" id="WP_269944502.1">
    <property type="nucleotide sequence ID" value="NZ_JAKMUT010000004.1"/>
</dbReference>
<organism evidence="3 4">
    <name type="scientific">Corynebacterium evansiae</name>
    <dbReference type="NCBI Taxonomy" id="2913499"/>
    <lineage>
        <taxon>Bacteria</taxon>
        <taxon>Bacillati</taxon>
        <taxon>Actinomycetota</taxon>
        <taxon>Actinomycetes</taxon>
        <taxon>Mycobacteriales</taxon>
        <taxon>Corynebacteriaceae</taxon>
        <taxon>Corynebacterium</taxon>
    </lineage>
</organism>
<evidence type="ECO:0000313" key="4">
    <source>
        <dbReference type="Proteomes" id="UP001146469"/>
    </source>
</evidence>
<accession>A0A9X3LLH2</accession>
<dbReference type="Proteomes" id="UP001146469">
    <property type="component" value="Unassembled WGS sequence"/>
</dbReference>
<feature type="compositionally biased region" description="Acidic residues" evidence="2">
    <location>
        <begin position="315"/>
        <end position="325"/>
    </location>
</feature>
<dbReference type="EMBL" id="JAKMUT010000004">
    <property type="protein sequence ID" value="MCZ9289756.1"/>
    <property type="molecule type" value="Genomic_DNA"/>
</dbReference>
<gene>
    <name evidence="3" type="ORF">L8V00_06000</name>
</gene>
<evidence type="ECO:0000256" key="2">
    <source>
        <dbReference type="SAM" id="MobiDB-lite"/>
    </source>
</evidence>